<evidence type="ECO:0000313" key="3">
    <source>
        <dbReference type="Proteomes" id="UP000198967"/>
    </source>
</evidence>
<feature type="transmembrane region" description="Helical" evidence="1">
    <location>
        <begin position="220"/>
        <end position="240"/>
    </location>
</feature>
<gene>
    <name evidence="2" type="ORF">SAMN05216377_105275</name>
</gene>
<dbReference type="Proteomes" id="UP000198967">
    <property type="component" value="Unassembled WGS sequence"/>
</dbReference>
<dbReference type="STRING" id="366584.SAMN05216377_105275"/>
<keyword evidence="3" id="KW-1185">Reference proteome</keyword>
<feature type="transmembrane region" description="Helical" evidence="1">
    <location>
        <begin position="291"/>
        <end position="308"/>
    </location>
</feature>
<dbReference type="EMBL" id="FNBE01000005">
    <property type="protein sequence ID" value="SDF57381.1"/>
    <property type="molecule type" value="Genomic_DNA"/>
</dbReference>
<dbReference type="RefSeq" id="WP_093081124.1">
    <property type="nucleotide sequence ID" value="NZ_FNBE01000005.1"/>
</dbReference>
<evidence type="ECO:0008006" key="4">
    <source>
        <dbReference type="Google" id="ProtNLM"/>
    </source>
</evidence>
<sequence>MPARLLTVASYLAVSLFLQRRVLGDPTGRAVGRVSGDATGFTWWLAHTAHEFSLVTDLQNYPTGVNALWNTSVPLLGLLLAPVTLTAGATAAFNVGMILGPVVSGAATAWALGGIVRSRIARAVAGGLYAFSPFVLAHWQAAHLNLVWAVLPPVLLGLAHRLLVREPTRPWLLGALTGLALGLQAWLYTQTLAVGVLGLVVLAAVLAARLPRRARQRLPALVRAGLACVGTFLLVAGYPLSLVLAGPARPQTPIRSPDYGSADLANTLTPTWVTALHGATPTMQGNLGEQGGYLGLAVLVLAAVALVRGGTAARITVVTGAILWVLALGPRLYLHGRALGVDLPGQVLLHVPLVAEVEPARLQVLVTLAVAVLVGLALDRVRAGAGVVGLVVVALVVTWLPADAQRTTPAPARAVPEAAGQVVETWPRITGDWYGGADPLRAQIASGFAYRLVGGYFIGSDPEHPLLIESAWNPYQQGAAARELWGSTATDPGAAAADLRARGVTMVLVTSDDAAVLDWTRRVTGSSGTRLDGGWAFALPATLQR</sequence>
<evidence type="ECO:0000313" key="2">
    <source>
        <dbReference type="EMBL" id="SDF57381.1"/>
    </source>
</evidence>
<feature type="transmembrane region" description="Helical" evidence="1">
    <location>
        <begin position="192"/>
        <end position="208"/>
    </location>
</feature>
<organism evidence="2 3">
    <name type="scientific">Pseudonocardia oroxyli</name>
    <dbReference type="NCBI Taxonomy" id="366584"/>
    <lineage>
        <taxon>Bacteria</taxon>
        <taxon>Bacillati</taxon>
        <taxon>Actinomycetota</taxon>
        <taxon>Actinomycetes</taxon>
        <taxon>Pseudonocardiales</taxon>
        <taxon>Pseudonocardiaceae</taxon>
        <taxon>Pseudonocardia</taxon>
    </lineage>
</organism>
<feature type="transmembrane region" description="Helical" evidence="1">
    <location>
        <begin position="315"/>
        <end position="334"/>
    </location>
</feature>
<protein>
    <recommendedName>
        <fullName evidence="4">4-amino-4-deoxy-L-arabinose transferase</fullName>
    </recommendedName>
</protein>
<evidence type="ECO:0000256" key="1">
    <source>
        <dbReference type="SAM" id="Phobius"/>
    </source>
</evidence>
<name>A0A1G7M6K2_PSEOR</name>
<feature type="transmembrane region" description="Helical" evidence="1">
    <location>
        <begin position="360"/>
        <end position="378"/>
    </location>
</feature>
<proteinExistence type="predicted"/>
<feature type="transmembrane region" description="Helical" evidence="1">
    <location>
        <begin position="385"/>
        <end position="402"/>
    </location>
</feature>
<reference evidence="2 3" key="1">
    <citation type="submission" date="2016-10" db="EMBL/GenBank/DDBJ databases">
        <authorList>
            <person name="de Groot N.N."/>
        </authorList>
    </citation>
    <scope>NUCLEOTIDE SEQUENCE [LARGE SCALE GENOMIC DNA]</scope>
    <source>
        <strain evidence="2 3">CGMCC 4.3143</strain>
    </source>
</reference>
<feature type="transmembrane region" description="Helical" evidence="1">
    <location>
        <begin position="120"/>
        <end position="139"/>
    </location>
</feature>
<keyword evidence="1" id="KW-0812">Transmembrane</keyword>
<feature type="transmembrane region" description="Helical" evidence="1">
    <location>
        <begin position="75"/>
        <end position="99"/>
    </location>
</feature>
<keyword evidence="1" id="KW-1133">Transmembrane helix</keyword>
<keyword evidence="1" id="KW-0472">Membrane</keyword>
<dbReference type="AlphaFoldDB" id="A0A1G7M6K2"/>
<dbReference type="OrthoDB" id="2369748at2"/>
<accession>A0A1G7M6K2</accession>